<dbReference type="GO" id="GO:0005524">
    <property type="term" value="F:ATP binding"/>
    <property type="evidence" value="ECO:0007669"/>
    <property type="project" value="UniProtKB-KW"/>
</dbReference>
<keyword evidence="6" id="KW-1278">Translocase</keyword>
<dbReference type="InterPro" id="IPR003593">
    <property type="entry name" value="AAA+_ATPase"/>
</dbReference>
<evidence type="ECO:0000313" key="11">
    <source>
        <dbReference type="Proteomes" id="UP000185669"/>
    </source>
</evidence>
<dbReference type="SUPFAM" id="SSF55021">
    <property type="entry name" value="ACT-like"/>
    <property type="match status" value="1"/>
</dbReference>
<dbReference type="GO" id="GO:0005886">
    <property type="term" value="C:plasma membrane"/>
    <property type="evidence" value="ECO:0007669"/>
    <property type="project" value="UniProtKB-ARBA"/>
</dbReference>
<dbReference type="InterPro" id="IPR027417">
    <property type="entry name" value="P-loop_NTPase"/>
</dbReference>
<dbReference type="GO" id="GO:0016887">
    <property type="term" value="F:ATP hydrolysis activity"/>
    <property type="evidence" value="ECO:0007669"/>
    <property type="project" value="InterPro"/>
</dbReference>
<dbReference type="Pfam" id="PF09383">
    <property type="entry name" value="NIL"/>
    <property type="match status" value="1"/>
</dbReference>
<dbReference type="OrthoDB" id="9802264at2"/>
<evidence type="ECO:0000256" key="1">
    <source>
        <dbReference type="ARBA" id="ARBA00005417"/>
    </source>
</evidence>
<evidence type="ECO:0000256" key="3">
    <source>
        <dbReference type="ARBA" id="ARBA00022475"/>
    </source>
</evidence>
<evidence type="ECO:0000256" key="8">
    <source>
        <dbReference type="ARBA" id="ARBA00023136"/>
    </source>
</evidence>
<keyword evidence="7" id="KW-0029">Amino-acid transport</keyword>
<dbReference type="InterPro" id="IPR017871">
    <property type="entry name" value="ABC_transporter-like_CS"/>
</dbReference>
<keyword evidence="3" id="KW-1003">Cell membrane</keyword>
<dbReference type="SMART" id="SM00382">
    <property type="entry name" value="AAA"/>
    <property type="match status" value="1"/>
</dbReference>
<dbReference type="PROSITE" id="PS50893">
    <property type="entry name" value="ABC_TRANSPORTER_2"/>
    <property type="match status" value="1"/>
</dbReference>
<proteinExistence type="inferred from homology"/>
<dbReference type="STRING" id="56779.SAMN05421834_10894"/>
<dbReference type="FunFam" id="3.40.50.300:FF:000056">
    <property type="entry name" value="Cell division ATP-binding protein FtsE"/>
    <property type="match status" value="1"/>
</dbReference>
<dbReference type="PROSITE" id="PS00211">
    <property type="entry name" value="ABC_TRANSPORTER_1"/>
    <property type="match status" value="1"/>
</dbReference>
<evidence type="ECO:0000259" key="9">
    <source>
        <dbReference type="PROSITE" id="PS50893"/>
    </source>
</evidence>
<dbReference type="InterPro" id="IPR045865">
    <property type="entry name" value="ACT-like_dom_sf"/>
</dbReference>
<evidence type="ECO:0000256" key="7">
    <source>
        <dbReference type="ARBA" id="ARBA00022970"/>
    </source>
</evidence>
<dbReference type="SUPFAM" id="SSF52540">
    <property type="entry name" value="P-loop containing nucleoside triphosphate hydrolases"/>
    <property type="match status" value="1"/>
</dbReference>
<gene>
    <name evidence="10" type="ORF">SAMN05421834_10894</name>
</gene>
<organism evidence="10 11">
    <name type="scientific">Halanaerobium kushneri</name>
    <dbReference type="NCBI Taxonomy" id="56779"/>
    <lineage>
        <taxon>Bacteria</taxon>
        <taxon>Bacillati</taxon>
        <taxon>Bacillota</taxon>
        <taxon>Clostridia</taxon>
        <taxon>Halanaerobiales</taxon>
        <taxon>Halanaerobiaceae</taxon>
        <taxon>Halanaerobium</taxon>
    </lineage>
</organism>
<dbReference type="InterPro" id="IPR041701">
    <property type="entry name" value="MetN_ABC"/>
</dbReference>
<evidence type="ECO:0000256" key="6">
    <source>
        <dbReference type="ARBA" id="ARBA00022967"/>
    </source>
</evidence>
<keyword evidence="8" id="KW-0472">Membrane</keyword>
<reference evidence="11" key="1">
    <citation type="submission" date="2017-01" db="EMBL/GenBank/DDBJ databases">
        <authorList>
            <person name="Varghese N."/>
            <person name="Submissions S."/>
        </authorList>
    </citation>
    <scope>NUCLEOTIDE SEQUENCE [LARGE SCALE GENOMIC DNA]</scope>
    <source>
        <strain evidence="11">ATCC 700103</strain>
    </source>
</reference>
<feature type="domain" description="ABC transporter" evidence="9">
    <location>
        <begin position="2"/>
        <end position="241"/>
    </location>
</feature>
<dbReference type="EMBL" id="FTNC01000008">
    <property type="protein sequence ID" value="SIQ80829.1"/>
    <property type="molecule type" value="Genomic_DNA"/>
</dbReference>
<dbReference type="PANTHER" id="PTHR43166">
    <property type="entry name" value="AMINO ACID IMPORT ATP-BINDING PROTEIN"/>
    <property type="match status" value="1"/>
</dbReference>
<dbReference type="PANTHER" id="PTHR43166:SF30">
    <property type="entry name" value="METHIONINE IMPORT ATP-BINDING PROTEIN METN"/>
    <property type="match status" value="1"/>
</dbReference>
<dbReference type="Gene3D" id="3.30.70.260">
    <property type="match status" value="1"/>
</dbReference>
<dbReference type="CDD" id="cd03258">
    <property type="entry name" value="ABC_MetN_methionine_transporter"/>
    <property type="match status" value="1"/>
</dbReference>
<evidence type="ECO:0000256" key="5">
    <source>
        <dbReference type="ARBA" id="ARBA00022840"/>
    </source>
</evidence>
<accession>A0A1N6VSK1</accession>
<protein>
    <submittedName>
        <fullName evidence="10">D-methionine transport system ATP-binding protein</fullName>
    </submittedName>
</protein>
<dbReference type="InterPro" id="IPR018449">
    <property type="entry name" value="NIL_domain"/>
</dbReference>
<evidence type="ECO:0000256" key="2">
    <source>
        <dbReference type="ARBA" id="ARBA00022448"/>
    </source>
</evidence>
<comment type="similarity">
    <text evidence="1">Belongs to the ABC transporter superfamily.</text>
</comment>
<dbReference type="AlphaFoldDB" id="A0A1N6VSK1"/>
<dbReference type="Gene3D" id="3.40.50.300">
    <property type="entry name" value="P-loop containing nucleotide triphosphate hydrolases"/>
    <property type="match status" value="1"/>
</dbReference>
<keyword evidence="2" id="KW-0813">Transport</keyword>
<keyword evidence="11" id="KW-1185">Reference proteome</keyword>
<evidence type="ECO:0000256" key="4">
    <source>
        <dbReference type="ARBA" id="ARBA00022741"/>
    </source>
</evidence>
<keyword evidence="4" id="KW-0547">Nucleotide-binding</keyword>
<sequence length="340" mass="37450">MIKIENLTKHYHAAQGKVEAINGLNLEVDDGEIFGMIGPSGAGKSTLIRMLNLLEQPTSGTININGTDLTELSSQNLRAARQKIGMIFQHFNLLSSRTVLGNVAFPLEIAGVAKKERIAKAKELIELVGLSDRADHYPAQLSGGQKQRVGIARALANDPDLLLSDEATSSLDPESTKSVLELLAKIRDEMNLTIILITHEMGVIKDICDRVAVLEAGQIIEEGSILDIFARPKQTLTKKFISSVIDFDLPERIIKYVKAERPGELIRISFVGEKTHDPYISDLVKHYSVDANILYGNIDEIQGVPFGTLVLDLEGQLTNIEESINYLQSQDLRVEVLDNV</sequence>
<evidence type="ECO:0000313" key="10">
    <source>
        <dbReference type="EMBL" id="SIQ80829.1"/>
    </source>
</evidence>
<dbReference type="GO" id="GO:0006865">
    <property type="term" value="P:amino acid transport"/>
    <property type="evidence" value="ECO:0007669"/>
    <property type="project" value="UniProtKB-KW"/>
</dbReference>
<dbReference type="Pfam" id="PF00005">
    <property type="entry name" value="ABC_tran"/>
    <property type="match status" value="1"/>
</dbReference>
<dbReference type="InterPro" id="IPR050086">
    <property type="entry name" value="MetN_ABC_transporter-like"/>
</dbReference>
<name>A0A1N6VSK1_9FIRM</name>
<keyword evidence="5 10" id="KW-0067">ATP-binding</keyword>
<dbReference type="Proteomes" id="UP000185669">
    <property type="component" value="Unassembled WGS sequence"/>
</dbReference>
<dbReference type="InterPro" id="IPR003439">
    <property type="entry name" value="ABC_transporter-like_ATP-bd"/>
</dbReference>
<dbReference type="RefSeq" id="WP_076544707.1">
    <property type="nucleotide sequence ID" value="NZ_FTNC01000008.1"/>
</dbReference>
<dbReference type="SMART" id="SM00930">
    <property type="entry name" value="NIL"/>
    <property type="match status" value="1"/>
</dbReference>